<organism evidence="2 3">
    <name type="scientific">Botryobasidium botryosum (strain FD-172 SS1)</name>
    <dbReference type="NCBI Taxonomy" id="930990"/>
    <lineage>
        <taxon>Eukaryota</taxon>
        <taxon>Fungi</taxon>
        <taxon>Dikarya</taxon>
        <taxon>Basidiomycota</taxon>
        <taxon>Agaricomycotina</taxon>
        <taxon>Agaricomycetes</taxon>
        <taxon>Cantharellales</taxon>
        <taxon>Botryobasidiaceae</taxon>
        <taxon>Botryobasidium</taxon>
    </lineage>
</organism>
<accession>A0A067M5N0</accession>
<protein>
    <submittedName>
        <fullName evidence="2">Uncharacterized protein</fullName>
    </submittedName>
</protein>
<feature type="region of interest" description="Disordered" evidence="1">
    <location>
        <begin position="184"/>
        <end position="208"/>
    </location>
</feature>
<feature type="compositionally biased region" description="Acidic residues" evidence="1">
    <location>
        <begin position="197"/>
        <end position="208"/>
    </location>
</feature>
<dbReference type="InParanoid" id="A0A067M5N0"/>
<proteinExistence type="predicted"/>
<evidence type="ECO:0000313" key="2">
    <source>
        <dbReference type="EMBL" id="KDQ07187.1"/>
    </source>
</evidence>
<dbReference type="Proteomes" id="UP000027195">
    <property type="component" value="Unassembled WGS sequence"/>
</dbReference>
<feature type="compositionally biased region" description="Pro residues" evidence="1">
    <location>
        <begin position="69"/>
        <end position="89"/>
    </location>
</feature>
<gene>
    <name evidence="2" type="ORF">BOTBODRAFT_39019</name>
</gene>
<name>A0A067M5N0_BOTB1</name>
<evidence type="ECO:0000256" key="1">
    <source>
        <dbReference type="SAM" id="MobiDB-lite"/>
    </source>
</evidence>
<keyword evidence="3" id="KW-1185">Reference proteome</keyword>
<dbReference type="HOGENOM" id="CLU_075350_1_0_1"/>
<dbReference type="AlphaFoldDB" id="A0A067M5N0"/>
<dbReference type="STRING" id="930990.A0A067M5N0"/>
<feature type="region of interest" description="Disordered" evidence="1">
    <location>
        <begin position="1"/>
        <end position="152"/>
    </location>
</feature>
<feature type="compositionally biased region" description="Low complexity" evidence="1">
    <location>
        <begin position="57"/>
        <end position="68"/>
    </location>
</feature>
<evidence type="ECO:0000313" key="3">
    <source>
        <dbReference type="Proteomes" id="UP000027195"/>
    </source>
</evidence>
<feature type="compositionally biased region" description="Polar residues" evidence="1">
    <location>
        <begin position="140"/>
        <end position="150"/>
    </location>
</feature>
<sequence>MLVSHRMSPVVKRKYDAYESSDSSDGGLPDFRVPRPEPESDAPRGKRLRHHGLERGLASLSLVLAASPPSAPGPSQPPQPAQSPAPTPQPQQHVYDAMDSDDDDVQMKKVSWYEPEKDRIVVLDLDLSDDESDPRPETTPAATSSDNPSYEISPAAIASLPPLFRPIKYIPESDSRALVLFRPSPWALPPEAKGDPEPSDDDRMDIDS</sequence>
<reference evidence="3" key="1">
    <citation type="journal article" date="2014" name="Proc. Natl. Acad. Sci. U.S.A.">
        <title>Extensive sampling of basidiomycete genomes demonstrates inadequacy of the white-rot/brown-rot paradigm for wood decay fungi.</title>
        <authorList>
            <person name="Riley R."/>
            <person name="Salamov A.A."/>
            <person name="Brown D.W."/>
            <person name="Nagy L.G."/>
            <person name="Floudas D."/>
            <person name="Held B.W."/>
            <person name="Levasseur A."/>
            <person name="Lombard V."/>
            <person name="Morin E."/>
            <person name="Otillar R."/>
            <person name="Lindquist E.A."/>
            <person name="Sun H."/>
            <person name="LaButti K.M."/>
            <person name="Schmutz J."/>
            <person name="Jabbour D."/>
            <person name="Luo H."/>
            <person name="Baker S.E."/>
            <person name="Pisabarro A.G."/>
            <person name="Walton J.D."/>
            <person name="Blanchette R.A."/>
            <person name="Henrissat B."/>
            <person name="Martin F."/>
            <person name="Cullen D."/>
            <person name="Hibbett D.S."/>
            <person name="Grigoriev I.V."/>
        </authorList>
    </citation>
    <scope>NUCLEOTIDE SEQUENCE [LARGE SCALE GENOMIC DNA]</scope>
    <source>
        <strain evidence="3">FD-172 SS1</strain>
    </source>
</reference>
<dbReference type="EMBL" id="KL198113">
    <property type="protein sequence ID" value="KDQ07187.1"/>
    <property type="molecule type" value="Genomic_DNA"/>
</dbReference>
<feature type="compositionally biased region" description="Basic and acidic residues" evidence="1">
    <location>
        <begin position="32"/>
        <end position="44"/>
    </location>
</feature>